<feature type="compositionally biased region" description="Low complexity" evidence="3">
    <location>
        <begin position="22"/>
        <end position="40"/>
    </location>
</feature>
<evidence type="ECO:0000256" key="2">
    <source>
        <dbReference type="ARBA" id="ARBA00022801"/>
    </source>
</evidence>
<dbReference type="GO" id="GO:0016787">
    <property type="term" value="F:hydrolase activity"/>
    <property type="evidence" value="ECO:0007669"/>
    <property type="project" value="UniProtKB-KW"/>
</dbReference>
<proteinExistence type="inferred from homology"/>
<dbReference type="InterPro" id="IPR050272">
    <property type="entry name" value="Isochorismatase-like_hydrls"/>
</dbReference>
<organism evidence="5">
    <name type="scientific">Alexandrium monilatum</name>
    <dbReference type="NCBI Taxonomy" id="311494"/>
    <lineage>
        <taxon>Eukaryota</taxon>
        <taxon>Sar</taxon>
        <taxon>Alveolata</taxon>
        <taxon>Dinophyceae</taxon>
        <taxon>Gonyaulacales</taxon>
        <taxon>Pyrocystaceae</taxon>
        <taxon>Alexandrium</taxon>
    </lineage>
</organism>
<sequence length="279" mass="29184">MPPLKRPAAAEAPAAVRKKPAASDGAAPEAPAQAFAAPPASEGPVATLDVSKPKAVDLPLKSTALLCIDFQKDFLDEGGFGHALGNDVTQLFDTCFPGGAILLAAARKCGLTIVHTKEAHCQDLSDCPASKRCGPRAPPEGKRVGDVLEEGMGKLLVDGSLGNDFIEAAKPWEGEKVVCKPGKGAFFHTDLQDYLFSKGISHLIVCGVTTEVCVQTTMREANDRGYECVLVEDATASYIPEFKEAVVKMVSSQGGIVGYTIDMAEKVADAIKTAHSGSG</sequence>
<dbReference type="PANTHER" id="PTHR43540">
    <property type="entry name" value="PEROXYUREIDOACRYLATE/UREIDOACRYLATE AMIDOHYDROLASE-RELATED"/>
    <property type="match status" value="1"/>
</dbReference>
<protein>
    <recommendedName>
        <fullName evidence="4">Isochorismatase-like domain-containing protein</fullName>
    </recommendedName>
</protein>
<comment type="similarity">
    <text evidence="1">Belongs to the isochorismatase family.</text>
</comment>
<keyword evidence="2" id="KW-0378">Hydrolase</keyword>
<dbReference type="InterPro" id="IPR000868">
    <property type="entry name" value="Isochorismatase-like_dom"/>
</dbReference>
<dbReference type="Pfam" id="PF00857">
    <property type="entry name" value="Isochorismatase"/>
    <property type="match status" value="1"/>
</dbReference>
<dbReference type="Gene3D" id="3.40.50.850">
    <property type="entry name" value="Isochorismatase-like"/>
    <property type="match status" value="1"/>
</dbReference>
<evidence type="ECO:0000256" key="3">
    <source>
        <dbReference type="SAM" id="MobiDB-lite"/>
    </source>
</evidence>
<dbReference type="EMBL" id="HBNR01002804">
    <property type="protein sequence ID" value="CAE4562354.1"/>
    <property type="molecule type" value="Transcribed_RNA"/>
</dbReference>
<evidence type="ECO:0000313" key="5">
    <source>
        <dbReference type="EMBL" id="CAE4562354.1"/>
    </source>
</evidence>
<feature type="region of interest" description="Disordered" evidence="3">
    <location>
        <begin position="1"/>
        <end position="44"/>
    </location>
</feature>
<dbReference type="InterPro" id="IPR036380">
    <property type="entry name" value="Isochorismatase-like_sf"/>
</dbReference>
<feature type="domain" description="Isochorismatase-like" evidence="4">
    <location>
        <begin position="63"/>
        <end position="257"/>
    </location>
</feature>
<evidence type="ECO:0000259" key="4">
    <source>
        <dbReference type="Pfam" id="PF00857"/>
    </source>
</evidence>
<dbReference type="SUPFAM" id="SSF52499">
    <property type="entry name" value="Isochorismatase-like hydrolases"/>
    <property type="match status" value="1"/>
</dbReference>
<name>A0A7S4PUC9_9DINO</name>
<accession>A0A7S4PUC9</accession>
<reference evidence="5" key="1">
    <citation type="submission" date="2021-01" db="EMBL/GenBank/DDBJ databases">
        <authorList>
            <person name="Corre E."/>
            <person name="Pelletier E."/>
            <person name="Niang G."/>
            <person name="Scheremetjew M."/>
            <person name="Finn R."/>
            <person name="Kale V."/>
            <person name="Holt S."/>
            <person name="Cochrane G."/>
            <person name="Meng A."/>
            <person name="Brown T."/>
            <person name="Cohen L."/>
        </authorList>
    </citation>
    <scope>NUCLEOTIDE SEQUENCE</scope>
    <source>
        <strain evidence="5">CCMP3105</strain>
    </source>
</reference>
<evidence type="ECO:0000256" key="1">
    <source>
        <dbReference type="ARBA" id="ARBA00006336"/>
    </source>
</evidence>
<gene>
    <name evidence="5" type="ORF">AMON00008_LOCUS1973</name>
</gene>
<dbReference type="PANTHER" id="PTHR43540:SF9">
    <property type="entry name" value="FAMILY HYDROLASE, PUTATIVE (AFU_ORTHOLOGUE AFUA_2G08700)-RELATED"/>
    <property type="match status" value="1"/>
</dbReference>
<feature type="compositionally biased region" description="Low complexity" evidence="3">
    <location>
        <begin position="1"/>
        <end position="15"/>
    </location>
</feature>
<dbReference type="AlphaFoldDB" id="A0A7S4PUC9"/>
<dbReference type="CDD" id="cd00431">
    <property type="entry name" value="cysteine_hydrolases"/>
    <property type="match status" value="1"/>
</dbReference>